<sequence length="140" mass="16597">MHEIVREKNGDRVFVRLQRSFCATDSMAQAEWLLLDNRFDREQIGRPSYFLEQFELAIRFEVLLEVEVIDEMRYNSVLSGGCHNKKSLSSRMGSFRRDEFDARRVDHRQQLLRHSLCGRQESGAHPRCRNYGCPERIVDF</sequence>
<name>H0JTU6_9NOCA</name>
<organism evidence="1 2">
    <name type="scientific">Rhodococcus pyridinivorans AK37</name>
    <dbReference type="NCBI Taxonomy" id="1114960"/>
    <lineage>
        <taxon>Bacteria</taxon>
        <taxon>Bacillati</taxon>
        <taxon>Actinomycetota</taxon>
        <taxon>Actinomycetes</taxon>
        <taxon>Mycobacteriales</taxon>
        <taxon>Nocardiaceae</taxon>
        <taxon>Rhodococcus</taxon>
    </lineage>
</organism>
<evidence type="ECO:0000313" key="1">
    <source>
        <dbReference type="EMBL" id="EHK82637.1"/>
    </source>
</evidence>
<evidence type="ECO:0000313" key="2">
    <source>
        <dbReference type="Proteomes" id="UP000005064"/>
    </source>
</evidence>
<dbReference type="AlphaFoldDB" id="H0JTU6"/>
<protein>
    <submittedName>
        <fullName evidence="1">Uncharacterized protein</fullName>
    </submittedName>
</protein>
<comment type="caution">
    <text evidence="1">The sequence shown here is derived from an EMBL/GenBank/DDBJ whole genome shotgun (WGS) entry which is preliminary data.</text>
</comment>
<gene>
    <name evidence="1" type="ORF">AK37_15578</name>
</gene>
<reference evidence="1 2" key="1">
    <citation type="submission" date="2011-12" db="EMBL/GenBank/DDBJ databases">
        <authorList>
            <person name="Kriszt B."/>
            <person name="Tancsics A."/>
            <person name="Cserhati M."/>
            <person name="Toth A."/>
            <person name="Nagy I."/>
            <person name="Horvath B."/>
            <person name="Tamura T."/>
            <person name="Kukolya J."/>
            <person name="Szoboszlay S."/>
        </authorList>
    </citation>
    <scope>NUCLEOTIDE SEQUENCE [LARGE SCALE GENOMIC DNA]</scope>
    <source>
        <strain evidence="1 2">AK37</strain>
    </source>
</reference>
<accession>H0JTU6</accession>
<dbReference type="Proteomes" id="UP000005064">
    <property type="component" value="Unassembled WGS sequence"/>
</dbReference>
<dbReference type="EMBL" id="AHBW01000046">
    <property type="protein sequence ID" value="EHK82637.1"/>
    <property type="molecule type" value="Genomic_DNA"/>
</dbReference>
<proteinExistence type="predicted"/>